<comment type="caution">
    <text evidence="1">The sequence shown here is derived from an EMBL/GenBank/DDBJ whole genome shotgun (WGS) entry which is preliminary data.</text>
</comment>
<evidence type="ECO:0008006" key="3">
    <source>
        <dbReference type="Google" id="ProtNLM"/>
    </source>
</evidence>
<sequence>NFGSHQQTSNACDTEGFVCVPTRCRKVIITRDKRPESSAPSLVCRILPLVLAVVEVLLGCRFLSGACGHMIGTDLLPRRTLPLNPALPLFSPSPFFLSSVLCSLLRFGSSACARVTGVEGAQAGWLSPCVVGIAVSGRARAYQ</sequence>
<dbReference type="AlphaFoldDB" id="A0ABD0KS46"/>
<dbReference type="Proteomes" id="UP001519460">
    <property type="component" value="Unassembled WGS sequence"/>
</dbReference>
<accession>A0ABD0KS46</accession>
<name>A0ABD0KS46_9CAEN</name>
<evidence type="ECO:0000313" key="2">
    <source>
        <dbReference type="Proteomes" id="UP001519460"/>
    </source>
</evidence>
<gene>
    <name evidence="1" type="ORF">BaRGS_00018781</name>
</gene>
<reference evidence="1 2" key="1">
    <citation type="journal article" date="2023" name="Sci. Data">
        <title>Genome assembly of the Korean intertidal mud-creeper Batillaria attramentaria.</title>
        <authorList>
            <person name="Patra A.K."/>
            <person name="Ho P.T."/>
            <person name="Jun S."/>
            <person name="Lee S.J."/>
            <person name="Kim Y."/>
            <person name="Won Y.J."/>
        </authorList>
    </citation>
    <scope>NUCLEOTIDE SEQUENCE [LARGE SCALE GENOMIC DNA]</scope>
    <source>
        <strain evidence="1">Wonlab-2016</strain>
    </source>
</reference>
<organism evidence="1 2">
    <name type="scientific">Batillaria attramentaria</name>
    <dbReference type="NCBI Taxonomy" id="370345"/>
    <lineage>
        <taxon>Eukaryota</taxon>
        <taxon>Metazoa</taxon>
        <taxon>Spiralia</taxon>
        <taxon>Lophotrochozoa</taxon>
        <taxon>Mollusca</taxon>
        <taxon>Gastropoda</taxon>
        <taxon>Caenogastropoda</taxon>
        <taxon>Sorbeoconcha</taxon>
        <taxon>Cerithioidea</taxon>
        <taxon>Batillariidae</taxon>
        <taxon>Batillaria</taxon>
    </lineage>
</organism>
<proteinExistence type="predicted"/>
<evidence type="ECO:0000313" key="1">
    <source>
        <dbReference type="EMBL" id="KAK7489916.1"/>
    </source>
</evidence>
<dbReference type="EMBL" id="JACVVK020000132">
    <property type="protein sequence ID" value="KAK7489916.1"/>
    <property type="molecule type" value="Genomic_DNA"/>
</dbReference>
<feature type="non-terminal residue" evidence="1">
    <location>
        <position position="1"/>
    </location>
</feature>
<protein>
    <recommendedName>
        <fullName evidence="3">Hydrophobin</fullName>
    </recommendedName>
</protein>
<keyword evidence="2" id="KW-1185">Reference proteome</keyword>